<dbReference type="PANTHER" id="PTHR10075:SF14">
    <property type="entry name" value="CELL ADHESION MOLECULE DSCAM2-RELATED"/>
    <property type="match status" value="1"/>
</dbReference>
<gene>
    <name evidence="11" type="ORF">MCOR_32208</name>
</gene>
<dbReference type="PANTHER" id="PTHR10075">
    <property type="entry name" value="BASIGIN RELATED"/>
    <property type="match status" value="1"/>
</dbReference>
<evidence type="ECO:0000259" key="10">
    <source>
        <dbReference type="PROSITE" id="PS50835"/>
    </source>
</evidence>
<dbReference type="InterPro" id="IPR036179">
    <property type="entry name" value="Ig-like_dom_sf"/>
</dbReference>
<feature type="domain" description="Ig-like" evidence="10">
    <location>
        <begin position="407"/>
        <end position="500"/>
    </location>
</feature>
<dbReference type="Pfam" id="PF08205">
    <property type="entry name" value="C2-set_2"/>
    <property type="match status" value="1"/>
</dbReference>
<dbReference type="InterPro" id="IPR001879">
    <property type="entry name" value="GPCR_2_extracellular_dom"/>
</dbReference>
<dbReference type="SUPFAM" id="SSF111418">
    <property type="entry name" value="Hormone receptor domain"/>
    <property type="match status" value="1"/>
</dbReference>
<dbReference type="SMART" id="SM00409">
    <property type="entry name" value="IG"/>
    <property type="match status" value="7"/>
</dbReference>
<dbReference type="GO" id="GO:0098632">
    <property type="term" value="F:cell-cell adhesion mediator activity"/>
    <property type="evidence" value="ECO:0007669"/>
    <property type="project" value="TreeGrafter"/>
</dbReference>
<dbReference type="InterPro" id="IPR013162">
    <property type="entry name" value="CD80_C2-set"/>
</dbReference>
<dbReference type="GO" id="GO:0004930">
    <property type="term" value="F:G protein-coupled receptor activity"/>
    <property type="evidence" value="ECO:0007669"/>
    <property type="project" value="InterPro"/>
</dbReference>
<dbReference type="InterPro" id="IPR013106">
    <property type="entry name" value="Ig_V-set"/>
</dbReference>
<evidence type="ECO:0000256" key="4">
    <source>
        <dbReference type="ARBA" id="ARBA00022989"/>
    </source>
</evidence>
<sequence>MNSIMIHLIFQRLRRQSNLGWETLQSRRTKVKTILLYKIVNHLVDIPTEPYLMPTSVSTRGHNIRYLQPHCRTLVYQHSFFPSAIRIWNYLPQPLATSSQSPPGSPIITGPDDGVLSGTEVTLRCSSAGGSPAPTVKWIENDTEITDGVSTISNGSTVTTSLTFIASKKAYIRFFLCQANNSALEKPLYANTFVEVYYLPDVTASPALQFVNTSVYPVTIMCSVSANPDVKYYAWRKISLDGQTNITIDEKESDEYSIFYYKNSSELKINNVIFNDDADYVCFAANAVGIGVSNNARVDVIGSTPQVSIPQSEYSVTYGENITIPCTIVGAFPAPFRVTWFYTNRENQVSTVNVGDPTQYSGGTLNNPALTILNANNQDAGLYKCEAENQVDNAQSDETLLNVLAEPIAIYANVTQYYPFQNTTITLHCKVTQGTAFKIQWYKDGSALNINSNSRLSGGNVATESLTITNVQRSDGGIYICQATDAVYDSIVNTDSINVTLVGLPVVQITPTNYTATYGNQVDIYCNIVSSSPAVTSVFWQRSSNNQILRIDSGDSGYQGSTPKIPSLTINIATMPDEGTYTCHAINDVGTGISNTGTVTITGGLLSVSVSPRSSNVAQGDSFKINCTVTGTPSATDITWLFTSADRTQESILSTTNSNKYTVGTTQDPYLTLFNFQLGDSGTYICRATNPAGSTSSNPGSTLTYISIPSTSVEPSQFTATVGDVSFQIQCTVTAIPEAIAWYWTFQPVGGTVQTIPQGSNNQQYTIESSGINPHLTIRNIAFEEAGVYTCYATNAAGTSDSANNRTGNSHHTLTVTGDGKKICEENIDKFYTKWGKALEKTLASVPCTGEYNGSVSRYCRDGGSWDDPDYSQCIRKSIEYLQDQSTKLIDGESVDTISLLANLEILTKESNGLRSGDLVASSDILNDIAIYVSFHTEKLSVDQLEENSVTTVLKAVSAYNSIFYEMINGEFTLSIKKKNIVIELGKTRSVEITVPGCSQTSDWLGNLATEIKLKKIKHSDLTGYSSTFYRNISRLFPEYLILNGKVQSFNGSYDVNSIITDFTVGTTSSPDYILNIRFDHLLDNYSRPFCGFWDFHVSNAVNGAWSSFGSRIVKSTDSYTICEYNHTTNFAILMSPGRIVCLFIYA</sequence>
<dbReference type="EMBL" id="CACVKT020005775">
    <property type="protein sequence ID" value="CAC5397792.1"/>
    <property type="molecule type" value="Genomic_DNA"/>
</dbReference>
<dbReference type="InterPro" id="IPR057244">
    <property type="entry name" value="GAIN_B"/>
</dbReference>
<evidence type="ECO:0000259" key="9">
    <source>
        <dbReference type="PROSITE" id="PS50227"/>
    </source>
</evidence>
<evidence type="ECO:0000256" key="5">
    <source>
        <dbReference type="ARBA" id="ARBA00023136"/>
    </source>
</evidence>
<dbReference type="GO" id="GO:0005886">
    <property type="term" value="C:plasma membrane"/>
    <property type="evidence" value="ECO:0007669"/>
    <property type="project" value="TreeGrafter"/>
</dbReference>
<dbReference type="Gene3D" id="4.10.1240.10">
    <property type="entry name" value="GPCR, family 2, extracellular hormone receptor domain"/>
    <property type="match status" value="1"/>
</dbReference>
<dbReference type="Pfam" id="PF13927">
    <property type="entry name" value="Ig_3"/>
    <property type="match status" value="5"/>
</dbReference>
<evidence type="ECO:0000256" key="6">
    <source>
        <dbReference type="ARBA" id="ARBA00023157"/>
    </source>
</evidence>
<dbReference type="PROSITE" id="PS50835">
    <property type="entry name" value="IG_LIKE"/>
    <property type="match status" value="7"/>
</dbReference>
<reference evidence="11 12" key="1">
    <citation type="submission" date="2020-06" db="EMBL/GenBank/DDBJ databases">
        <authorList>
            <person name="Li R."/>
            <person name="Bekaert M."/>
        </authorList>
    </citation>
    <scope>NUCLEOTIDE SEQUENCE [LARGE SCALE GENOMIC DNA]</scope>
    <source>
        <strain evidence="12">wild</strain>
    </source>
</reference>
<evidence type="ECO:0000256" key="7">
    <source>
        <dbReference type="ARBA" id="ARBA00023319"/>
    </source>
</evidence>
<accession>A0A6J8CSF2</accession>
<dbReference type="Pfam" id="PF02793">
    <property type="entry name" value="HRM"/>
    <property type="match status" value="1"/>
</dbReference>
<dbReference type="SMART" id="SM00408">
    <property type="entry name" value="IGc2"/>
    <property type="match status" value="7"/>
</dbReference>
<evidence type="ECO:0000256" key="2">
    <source>
        <dbReference type="ARBA" id="ARBA00007343"/>
    </source>
</evidence>
<dbReference type="Gene3D" id="2.60.220.50">
    <property type="match status" value="1"/>
</dbReference>
<comment type="subcellular location">
    <subcellularLocation>
        <location evidence="1">Membrane</location>
        <topology evidence="1">Single-pass membrane protein</topology>
    </subcellularLocation>
</comment>
<dbReference type="InterPro" id="IPR007110">
    <property type="entry name" value="Ig-like_dom"/>
</dbReference>
<dbReference type="InterPro" id="IPR013783">
    <property type="entry name" value="Ig-like_fold"/>
</dbReference>
<dbReference type="InterPro" id="IPR000203">
    <property type="entry name" value="GPS"/>
</dbReference>
<dbReference type="SMART" id="SM00303">
    <property type="entry name" value="GPS"/>
    <property type="match status" value="1"/>
</dbReference>
<feature type="domain" description="Ig-like" evidence="10">
    <location>
        <begin position="103"/>
        <end position="189"/>
    </location>
</feature>
<evidence type="ECO:0000313" key="12">
    <source>
        <dbReference type="Proteomes" id="UP000507470"/>
    </source>
</evidence>
<evidence type="ECO:0000259" key="8">
    <source>
        <dbReference type="PROSITE" id="PS50221"/>
    </source>
</evidence>
<evidence type="ECO:0000256" key="1">
    <source>
        <dbReference type="ARBA" id="ARBA00004167"/>
    </source>
</evidence>
<dbReference type="GO" id="GO:0007411">
    <property type="term" value="P:axon guidance"/>
    <property type="evidence" value="ECO:0007669"/>
    <property type="project" value="TreeGrafter"/>
</dbReference>
<feature type="domain" description="GAIN-B" evidence="8">
    <location>
        <begin position="972"/>
        <end position="1141"/>
    </location>
</feature>
<dbReference type="Gene3D" id="2.60.40.10">
    <property type="entry name" value="Immunoglobulins"/>
    <property type="match status" value="7"/>
</dbReference>
<dbReference type="GO" id="GO:0007156">
    <property type="term" value="P:homophilic cell adhesion via plasma membrane adhesion molecules"/>
    <property type="evidence" value="ECO:0007669"/>
    <property type="project" value="TreeGrafter"/>
</dbReference>
<dbReference type="GO" id="GO:0070593">
    <property type="term" value="P:dendrite self-avoidance"/>
    <property type="evidence" value="ECO:0007669"/>
    <property type="project" value="TreeGrafter"/>
</dbReference>
<dbReference type="InterPro" id="IPR003599">
    <property type="entry name" value="Ig_sub"/>
</dbReference>
<keyword evidence="5" id="KW-0472">Membrane</keyword>
<dbReference type="InterPro" id="IPR003598">
    <property type="entry name" value="Ig_sub2"/>
</dbReference>
<name>A0A6J8CSF2_MYTCO</name>
<dbReference type="Pfam" id="PF01825">
    <property type="entry name" value="GPS"/>
    <property type="match status" value="1"/>
</dbReference>
<evidence type="ECO:0000256" key="3">
    <source>
        <dbReference type="ARBA" id="ARBA00022692"/>
    </source>
</evidence>
<dbReference type="Proteomes" id="UP000507470">
    <property type="component" value="Unassembled WGS sequence"/>
</dbReference>
<proteinExistence type="inferred from homology"/>
<feature type="domain" description="Ig-like" evidence="10">
    <location>
        <begin position="606"/>
        <end position="704"/>
    </location>
</feature>
<dbReference type="GO" id="GO:0030424">
    <property type="term" value="C:axon"/>
    <property type="evidence" value="ECO:0007669"/>
    <property type="project" value="TreeGrafter"/>
</dbReference>
<dbReference type="CDD" id="cd00099">
    <property type="entry name" value="IgV"/>
    <property type="match status" value="1"/>
</dbReference>
<dbReference type="InterPro" id="IPR036445">
    <property type="entry name" value="GPCR_2_extracell_dom_sf"/>
</dbReference>
<dbReference type="SMART" id="SM00406">
    <property type="entry name" value="IGv"/>
    <property type="match status" value="3"/>
</dbReference>
<keyword evidence="12" id="KW-1185">Reference proteome</keyword>
<dbReference type="OrthoDB" id="5985519at2759"/>
<organism evidence="11 12">
    <name type="scientific">Mytilus coruscus</name>
    <name type="common">Sea mussel</name>
    <dbReference type="NCBI Taxonomy" id="42192"/>
    <lineage>
        <taxon>Eukaryota</taxon>
        <taxon>Metazoa</taxon>
        <taxon>Spiralia</taxon>
        <taxon>Lophotrochozoa</taxon>
        <taxon>Mollusca</taxon>
        <taxon>Bivalvia</taxon>
        <taxon>Autobranchia</taxon>
        <taxon>Pteriomorphia</taxon>
        <taxon>Mytilida</taxon>
        <taxon>Mytiloidea</taxon>
        <taxon>Mytilidae</taxon>
        <taxon>Mytilinae</taxon>
        <taxon>Mytilus</taxon>
    </lineage>
</organism>
<feature type="domain" description="Ig-like" evidence="10">
    <location>
        <begin position="709"/>
        <end position="807"/>
    </location>
</feature>
<feature type="domain" description="Ig-like" evidence="10">
    <location>
        <begin position="200"/>
        <end position="299"/>
    </location>
</feature>
<dbReference type="PROSITE" id="PS50227">
    <property type="entry name" value="G_PROTEIN_RECEP_F2_3"/>
    <property type="match status" value="1"/>
</dbReference>
<keyword evidence="6" id="KW-1015">Disulfide bond</keyword>
<feature type="domain" description="G-protein coupled receptors family 2 profile 1" evidence="9">
    <location>
        <begin position="824"/>
        <end position="878"/>
    </location>
</feature>
<feature type="domain" description="Ig-like" evidence="10">
    <location>
        <begin position="305"/>
        <end position="402"/>
    </location>
</feature>
<protein>
    <submittedName>
        <fullName evidence="11">HMCN</fullName>
    </submittedName>
</protein>
<keyword evidence="3" id="KW-0812">Transmembrane</keyword>
<dbReference type="CDD" id="cd00096">
    <property type="entry name" value="Ig"/>
    <property type="match status" value="3"/>
</dbReference>
<comment type="similarity">
    <text evidence="2">Belongs to the G-protein coupled receptor 2 family. Adhesion G-protein coupled receptor (ADGR) subfamily.</text>
</comment>
<dbReference type="SUPFAM" id="SSF48726">
    <property type="entry name" value="Immunoglobulin"/>
    <property type="match status" value="7"/>
</dbReference>
<evidence type="ECO:0000313" key="11">
    <source>
        <dbReference type="EMBL" id="CAC5397792.1"/>
    </source>
</evidence>
<dbReference type="PROSITE" id="PS50221">
    <property type="entry name" value="GAIN_B"/>
    <property type="match status" value="1"/>
</dbReference>
<feature type="domain" description="Ig-like" evidence="10">
    <location>
        <begin position="505"/>
        <end position="600"/>
    </location>
</feature>
<keyword evidence="4" id="KW-1133">Transmembrane helix</keyword>
<dbReference type="InterPro" id="IPR046338">
    <property type="entry name" value="GAIN_dom_sf"/>
</dbReference>
<keyword evidence="7" id="KW-0393">Immunoglobulin domain</keyword>
<dbReference type="AlphaFoldDB" id="A0A6J8CSF2"/>